<dbReference type="GO" id="GO:0004519">
    <property type="term" value="F:endonuclease activity"/>
    <property type="evidence" value="ECO:0007669"/>
    <property type="project" value="InterPro"/>
</dbReference>
<dbReference type="HOGENOM" id="CLU_009034_0_0_1"/>
<dbReference type="AlphaFoldDB" id="E9I569"/>
<gene>
    <name evidence="1" type="ORF">DAPPUDRAFT_70389</name>
</gene>
<evidence type="ECO:0008006" key="3">
    <source>
        <dbReference type="Google" id="ProtNLM"/>
    </source>
</evidence>
<reference evidence="1 2" key="1">
    <citation type="journal article" date="2011" name="Science">
        <title>The ecoresponsive genome of Daphnia pulex.</title>
        <authorList>
            <person name="Colbourne J.K."/>
            <person name="Pfrender M.E."/>
            <person name="Gilbert D."/>
            <person name="Thomas W.K."/>
            <person name="Tucker A."/>
            <person name="Oakley T.H."/>
            <person name="Tokishita S."/>
            <person name="Aerts A."/>
            <person name="Arnold G.J."/>
            <person name="Basu M.K."/>
            <person name="Bauer D.J."/>
            <person name="Caceres C.E."/>
            <person name="Carmel L."/>
            <person name="Casola C."/>
            <person name="Choi J.H."/>
            <person name="Detter J.C."/>
            <person name="Dong Q."/>
            <person name="Dusheyko S."/>
            <person name="Eads B.D."/>
            <person name="Frohlich T."/>
            <person name="Geiler-Samerotte K.A."/>
            <person name="Gerlach D."/>
            <person name="Hatcher P."/>
            <person name="Jogdeo S."/>
            <person name="Krijgsveld J."/>
            <person name="Kriventseva E.V."/>
            <person name="Kultz D."/>
            <person name="Laforsch C."/>
            <person name="Lindquist E."/>
            <person name="Lopez J."/>
            <person name="Manak J.R."/>
            <person name="Muller J."/>
            <person name="Pangilinan J."/>
            <person name="Patwardhan R.P."/>
            <person name="Pitluck S."/>
            <person name="Pritham E.J."/>
            <person name="Rechtsteiner A."/>
            <person name="Rho M."/>
            <person name="Rogozin I.B."/>
            <person name="Sakarya O."/>
            <person name="Salamov A."/>
            <person name="Schaack S."/>
            <person name="Shapiro H."/>
            <person name="Shiga Y."/>
            <person name="Skalitzky C."/>
            <person name="Smith Z."/>
            <person name="Souvorov A."/>
            <person name="Sung W."/>
            <person name="Tang Z."/>
            <person name="Tsuchiya D."/>
            <person name="Tu H."/>
            <person name="Vos H."/>
            <person name="Wang M."/>
            <person name="Wolf Y.I."/>
            <person name="Yamagata H."/>
            <person name="Yamada T."/>
            <person name="Ye Y."/>
            <person name="Shaw J.R."/>
            <person name="Andrews J."/>
            <person name="Crease T.J."/>
            <person name="Tang H."/>
            <person name="Lucas S.M."/>
            <person name="Robertson H.M."/>
            <person name="Bork P."/>
            <person name="Koonin E.V."/>
            <person name="Zdobnov E.M."/>
            <person name="Grigoriev I.V."/>
            <person name="Lynch M."/>
            <person name="Boore J.L."/>
        </authorList>
    </citation>
    <scope>NUCLEOTIDE SEQUENCE [LARGE SCALE GENOMIC DNA]</scope>
</reference>
<dbReference type="PANTHER" id="PTHR46427">
    <property type="entry name" value="ANKYRIN REPEAT AND LEM DOMAIN-CONTAINING PROTEIN 1"/>
    <property type="match status" value="1"/>
</dbReference>
<feature type="non-terminal residue" evidence="1">
    <location>
        <position position="1"/>
    </location>
</feature>
<dbReference type="CDD" id="cd10454">
    <property type="entry name" value="GIY-YIG_COG3680_Meta"/>
    <property type="match status" value="1"/>
</dbReference>
<dbReference type="PhylomeDB" id="E9I569"/>
<dbReference type="KEGG" id="dpx:DAPPUDRAFT_70389"/>
<name>E9I569_DAPPU</name>
<dbReference type="InParanoid" id="E9I569"/>
<sequence>GRAKKSFIYLLLDPSFTQNLQHDETLDQKKLFKRFLSSIFYIGKGKHTRPYEHLIEAKAIQLKSRLEGASKKVEKILDIWKNGDGVISIEVFKNSLPVVAFNREAAMIEAIGLSNITNIKRGQFYGSCKSWSNSDKRRWGCLLLFKAFHIFLHEGENQLRPGDL</sequence>
<accession>E9I569</accession>
<dbReference type="Pfam" id="PF22945">
    <property type="entry name" value="LEM-3_GIY-YIG"/>
    <property type="match status" value="1"/>
</dbReference>
<evidence type="ECO:0000313" key="2">
    <source>
        <dbReference type="Proteomes" id="UP000000305"/>
    </source>
</evidence>
<protein>
    <recommendedName>
        <fullName evidence="3">GIY-YIG domain-containing protein</fullName>
    </recommendedName>
</protein>
<dbReference type="OrthoDB" id="1601181at2759"/>
<dbReference type="InterPro" id="IPR034998">
    <property type="entry name" value="ANKLE1"/>
</dbReference>
<evidence type="ECO:0000313" key="1">
    <source>
        <dbReference type="EMBL" id="EFX60861.1"/>
    </source>
</evidence>
<dbReference type="eggNOG" id="ENOG502QTS8">
    <property type="taxonomic scope" value="Eukaryota"/>
</dbReference>
<organism evidence="1 2">
    <name type="scientific">Daphnia pulex</name>
    <name type="common">Water flea</name>
    <dbReference type="NCBI Taxonomy" id="6669"/>
    <lineage>
        <taxon>Eukaryota</taxon>
        <taxon>Metazoa</taxon>
        <taxon>Ecdysozoa</taxon>
        <taxon>Arthropoda</taxon>
        <taxon>Crustacea</taxon>
        <taxon>Branchiopoda</taxon>
        <taxon>Diplostraca</taxon>
        <taxon>Cladocera</taxon>
        <taxon>Anomopoda</taxon>
        <taxon>Daphniidae</taxon>
        <taxon>Daphnia</taxon>
    </lineage>
</organism>
<dbReference type="EMBL" id="GL735434">
    <property type="protein sequence ID" value="EFX60861.1"/>
    <property type="molecule type" value="Genomic_DNA"/>
</dbReference>
<dbReference type="Proteomes" id="UP000000305">
    <property type="component" value="Unassembled WGS sequence"/>
</dbReference>
<proteinExistence type="predicted"/>
<dbReference type="PANTHER" id="PTHR46427:SF1">
    <property type="entry name" value="ANKYRIN REPEAT AND LEM DOMAIN-CONTAINING PROTEIN 1"/>
    <property type="match status" value="1"/>
</dbReference>
<keyword evidence="2" id="KW-1185">Reference proteome</keyword>